<evidence type="ECO:0000313" key="2">
    <source>
        <dbReference type="EMBL" id="KAJ8915684.1"/>
    </source>
</evidence>
<gene>
    <name evidence="2" type="ORF">NQ315_000618</name>
</gene>
<keyword evidence="1" id="KW-0233">DNA recombination</keyword>
<dbReference type="GO" id="GO:0015074">
    <property type="term" value="P:DNA integration"/>
    <property type="evidence" value="ECO:0007669"/>
    <property type="project" value="InterPro"/>
</dbReference>
<dbReference type="AlphaFoldDB" id="A0AAV8VNG2"/>
<dbReference type="InterPro" id="IPR011010">
    <property type="entry name" value="DNA_brk_join_enz"/>
</dbReference>
<accession>A0AAV8VNG2</accession>
<proteinExistence type="predicted"/>
<sequence length="177" mass="20542">MNGNSDSDEEFANPPPDFLEKASNVSLNLLPAKSRKRYDKYYDLFNKWKKSKKAKNVTENILLAYFSERSKTVNSATLWSEFSILKSTYKVKENINLDNFHKEAHDSEYVMIKISLMMGIYEACRRNELLNIKLDRIDNRGDILIVTVPETKNNISRTFTITNKTVDGLNLLTIYFP</sequence>
<evidence type="ECO:0000256" key="1">
    <source>
        <dbReference type="ARBA" id="ARBA00023172"/>
    </source>
</evidence>
<dbReference type="InterPro" id="IPR013762">
    <property type="entry name" value="Integrase-like_cat_sf"/>
</dbReference>
<dbReference type="Gene3D" id="1.10.443.10">
    <property type="entry name" value="Intergrase catalytic core"/>
    <property type="match status" value="1"/>
</dbReference>
<name>A0AAV8VNG2_9CUCU</name>
<organism evidence="2 3">
    <name type="scientific">Exocentrus adspersus</name>
    <dbReference type="NCBI Taxonomy" id="1586481"/>
    <lineage>
        <taxon>Eukaryota</taxon>
        <taxon>Metazoa</taxon>
        <taxon>Ecdysozoa</taxon>
        <taxon>Arthropoda</taxon>
        <taxon>Hexapoda</taxon>
        <taxon>Insecta</taxon>
        <taxon>Pterygota</taxon>
        <taxon>Neoptera</taxon>
        <taxon>Endopterygota</taxon>
        <taxon>Coleoptera</taxon>
        <taxon>Polyphaga</taxon>
        <taxon>Cucujiformia</taxon>
        <taxon>Chrysomeloidea</taxon>
        <taxon>Cerambycidae</taxon>
        <taxon>Lamiinae</taxon>
        <taxon>Acanthocinini</taxon>
        <taxon>Exocentrus</taxon>
    </lineage>
</organism>
<dbReference type="Proteomes" id="UP001159042">
    <property type="component" value="Unassembled WGS sequence"/>
</dbReference>
<reference evidence="2 3" key="1">
    <citation type="journal article" date="2023" name="Insect Mol. Biol.">
        <title>Genome sequencing provides insights into the evolution of gene families encoding plant cell wall-degrading enzymes in longhorned beetles.</title>
        <authorList>
            <person name="Shin N.R."/>
            <person name="Okamura Y."/>
            <person name="Kirsch R."/>
            <person name="Pauchet Y."/>
        </authorList>
    </citation>
    <scope>NUCLEOTIDE SEQUENCE [LARGE SCALE GENOMIC DNA]</scope>
    <source>
        <strain evidence="2">EAD_L_NR</strain>
    </source>
</reference>
<dbReference type="SUPFAM" id="SSF56349">
    <property type="entry name" value="DNA breaking-rejoining enzymes"/>
    <property type="match status" value="1"/>
</dbReference>
<keyword evidence="3" id="KW-1185">Reference proteome</keyword>
<evidence type="ECO:0000313" key="3">
    <source>
        <dbReference type="Proteomes" id="UP001159042"/>
    </source>
</evidence>
<dbReference type="GO" id="GO:0006310">
    <property type="term" value="P:DNA recombination"/>
    <property type="evidence" value="ECO:0007669"/>
    <property type="project" value="UniProtKB-KW"/>
</dbReference>
<evidence type="ECO:0008006" key="4">
    <source>
        <dbReference type="Google" id="ProtNLM"/>
    </source>
</evidence>
<dbReference type="EMBL" id="JANEYG010000050">
    <property type="protein sequence ID" value="KAJ8915684.1"/>
    <property type="molecule type" value="Genomic_DNA"/>
</dbReference>
<dbReference type="GO" id="GO:0003677">
    <property type="term" value="F:DNA binding"/>
    <property type="evidence" value="ECO:0007669"/>
    <property type="project" value="InterPro"/>
</dbReference>
<comment type="caution">
    <text evidence="2">The sequence shown here is derived from an EMBL/GenBank/DDBJ whole genome shotgun (WGS) entry which is preliminary data.</text>
</comment>
<protein>
    <recommendedName>
        <fullName evidence="4">Tyr recombinase domain-containing protein</fullName>
    </recommendedName>
</protein>